<keyword evidence="5" id="KW-1185">Reference proteome</keyword>
<feature type="compositionally biased region" description="Low complexity" evidence="1">
    <location>
        <begin position="51"/>
        <end position="72"/>
    </location>
</feature>
<protein>
    <submittedName>
        <fullName evidence="4">Uncharacterized protein</fullName>
    </submittedName>
</protein>
<evidence type="ECO:0000256" key="3">
    <source>
        <dbReference type="SAM" id="SignalP"/>
    </source>
</evidence>
<name>A0AAV2RTY1_MEGNR</name>
<evidence type="ECO:0000256" key="2">
    <source>
        <dbReference type="SAM" id="Phobius"/>
    </source>
</evidence>
<comment type="caution">
    <text evidence="4">The sequence shown here is derived from an EMBL/GenBank/DDBJ whole genome shotgun (WGS) entry which is preliminary data.</text>
</comment>
<feature type="region of interest" description="Disordered" evidence="1">
    <location>
        <begin position="22"/>
        <end position="72"/>
    </location>
</feature>
<gene>
    <name evidence="4" type="ORF">MNOR_LOCUS28290</name>
</gene>
<keyword evidence="2" id="KW-0472">Membrane</keyword>
<keyword evidence="2" id="KW-1133">Transmembrane helix</keyword>
<accession>A0AAV2RTY1</accession>
<evidence type="ECO:0000256" key="1">
    <source>
        <dbReference type="SAM" id="MobiDB-lite"/>
    </source>
</evidence>
<evidence type="ECO:0000313" key="4">
    <source>
        <dbReference type="EMBL" id="CAL4138918.1"/>
    </source>
</evidence>
<reference evidence="4 5" key="1">
    <citation type="submission" date="2024-05" db="EMBL/GenBank/DDBJ databases">
        <authorList>
            <person name="Wallberg A."/>
        </authorList>
    </citation>
    <scope>NUCLEOTIDE SEQUENCE [LARGE SCALE GENOMIC DNA]</scope>
</reference>
<feature type="signal peptide" evidence="3">
    <location>
        <begin position="1"/>
        <end position="18"/>
    </location>
</feature>
<dbReference type="AlphaFoldDB" id="A0AAV2RTY1"/>
<keyword evidence="3" id="KW-0732">Signal</keyword>
<feature type="compositionally biased region" description="Basic and acidic residues" evidence="1">
    <location>
        <begin position="22"/>
        <end position="32"/>
    </location>
</feature>
<sequence length="197" mass="21666">YKMKTLLVILSLAVLAHADGDHGHDHHGDHHAAPASSYSDLPPADPHTHHQPAAPTHHQPAAPTYNAPAAPTYQQPAAPVDNGYYYYYYPVEEKKKEKDFFGKIKDEYDSFKLKATNFDIKAIDTKKIVIIALIVVGLILLGPAIANLLGLGVVIQAIIDWITNLIAANGGGRDIEINIDDVMRYATTVYKAINKKY</sequence>
<proteinExistence type="predicted"/>
<dbReference type="Proteomes" id="UP001497623">
    <property type="component" value="Unassembled WGS sequence"/>
</dbReference>
<evidence type="ECO:0000313" key="5">
    <source>
        <dbReference type="Proteomes" id="UP001497623"/>
    </source>
</evidence>
<feature type="chain" id="PRO_5043472355" evidence="3">
    <location>
        <begin position="19"/>
        <end position="197"/>
    </location>
</feature>
<feature type="transmembrane region" description="Helical" evidence="2">
    <location>
        <begin position="128"/>
        <end position="155"/>
    </location>
</feature>
<keyword evidence="2" id="KW-0812">Transmembrane</keyword>
<organism evidence="4 5">
    <name type="scientific">Meganyctiphanes norvegica</name>
    <name type="common">Northern krill</name>
    <name type="synonym">Thysanopoda norvegica</name>
    <dbReference type="NCBI Taxonomy" id="48144"/>
    <lineage>
        <taxon>Eukaryota</taxon>
        <taxon>Metazoa</taxon>
        <taxon>Ecdysozoa</taxon>
        <taxon>Arthropoda</taxon>
        <taxon>Crustacea</taxon>
        <taxon>Multicrustacea</taxon>
        <taxon>Malacostraca</taxon>
        <taxon>Eumalacostraca</taxon>
        <taxon>Eucarida</taxon>
        <taxon>Euphausiacea</taxon>
        <taxon>Euphausiidae</taxon>
        <taxon>Meganyctiphanes</taxon>
    </lineage>
</organism>
<feature type="non-terminal residue" evidence="4">
    <location>
        <position position="1"/>
    </location>
</feature>
<dbReference type="EMBL" id="CAXKWB010030998">
    <property type="protein sequence ID" value="CAL4138918.1"/>
    <property type="molecule type" value="Genomic_DNA"/>
</dbReference>